<dbReference type="EMBL" id="JAGTPG010000001">
    <property type="protein sequence ID" value="MBR8639043.1"/>
    <property type="molecule type" value="Genomic_DNA"/>
</dbReference>
<dbReference type="AlphaFoldDB" id="A0A941F8C9"/>
<dbReference type="Proteomes" id="UP000682308">
    <property type="component" value="Unassembled WGS sequence"/>
</dbReference>
<evidence type="ECO:0000313" key="2">
    <source>
        <dbReference type="EMBL" id="MBR8639043.1"/>
    </source>
</evidence>
<accession>A0A941F8C9</accession>
<organism evidence="2 3">
    <name type="scientific">Streptomyces tuirus</name>
    <dbReference type="NCBI Taxonomy" id="68278"/>
    <lineage>
        <taxon>Bacteria</taxon>
        <taxon>Bacillati</taxon>
        <taxon>Actinomycetota</taxon>
        <taxon>Actinomycetes</taxon>
        <taxon>Kitasatosporales</taxon>
        <taxon>Streptomycetaceae</taxon>
        <taxon>Streptomyces</taxon>
    </lineage>
</organism>
<keyword evidence="3" id="KW-1185">Reference proteome</keyword>
<comment type="caution">
    <text evidence="2">The sequence shown here is derived from an EMBL/GenBank/DDBJ whole genome shotgun (WGS) entry which is preliminary data.</text>
</comment>
<sequence>MPGTRRRDATRVRLWRWRRNPLRRRSDRVEAWIVLLTCVLAVLGGAVAGLVAAGAADGALAAQRARAQAVPAVLTERAPKSPQATTDGSGSDTVWATVRWTTPGGSTQTGRTEVEPAAEAGTRVTVWTDRSGELVDAPLSPTESMFQAAVTGLLAGAGAGGAVWAAGRLARVRLDRRRLAEWDREWERVGPQWRKRMTG</sequence>
<keyword evidence="1" id="KW-0812">Transmembrane</keyword>
<proteinExistence type="predicted"/>
<dbReference type="InterPro" id="IPR039708">
    <property type="entry name" value="MT1774/Rv1733c-like"/>
</dbReference>
<feature type="transmembrane region" description="Helical" evidence="1">
    <location>
        <begin position="145"/>
        <end position="167"/>
    </location>
</feature>
<evidence type="ECO:0000313" key="3">
    <source>
        <dbReference type="Proteomes" id="UP000682308"/>
    </source>
</evidence>
<keyword evidence="1" id="KW-1133">Transmembrane helix</keyword>
<reference evidence="2 3" key="1">
    <citation type="submission" date="2021-04" db="EMBL/GenBank/DDBJ databases">
        <title>Characterization of the biosynthetic gene cluster of new lipopeptides with antitumor activity in the genome of the marine Streptomyces PHM034.</title>
        <authorList>
            <person name="Ceniceros A."/>
            <person name="Canedo L."/>
            <person name="Mendez C."/>
            <person name="Olano C."/>
            <person name="Schleissner C."/>
            <person name="Cuevas C."/>
            <person name="De La Calle F."/>
            <person name="Salas J.A."/>
        </authorList>
    </citation>
    <scope>NUCLEOTIDE SEQUENCE [LARGE SCALE GENOMIC DNA]</scope>
    <source>
        <strain evidence="2 3">PHM034</strain>
    </source>
</reference>
<gene>
    <name evidence="2" type="ORF">KEF29_06170</name>
</gene>
<dbReference type="PANTHER" id="PTHR42305:SF1">
    <property type="entry name" value="MEMBRANE PROTEIN RV1733C-RELATED"/>
    <property type="match status" value="1"/>
</dbReference>
<keyword evidence="1" id="KW-0472">Membrane</keyword>
<protein>
    <submittedName>
        <fullName evidence="2">Uncharacterized protein</fullName>
    </submittedName>
</protein>
<name>A0A941F8C9_9ACTN</name>
<dbReference type="PANTHER" id="PTHR42305">
    <property type="entry name" value="MEMBRANE PROTEIN RV1733C-RELATED"/>
    <property type="match status" value="1"/>
</dbReference>
<evidence type="ECO:0000256" key="1">
    <source>
        <dbReference type="SAM" id="Phobius"/>
    </source>
</evidence>